<reference evidence="1 2" key="2">
    <citation type="journal article" date="2017" name="Nature">
        <title>The Apostasia genome and the evolution of orchids.</title>
        <authorList>
            <person name="Zhang G.Q."/>
            <person name="Liu K.W."/>
            <person name="Li Z."/>
            <person name="Lohaus R."/>
            <person name="Hsiao Y.Y."/>
            <person name="Niu S.C."/>
            <person name="Wang J.Y."/>
            <person name="Lin Y.C."/>
            <person name="Xu Q."/>
            <person name="Chen L.J."/>
            <person name="Yoshida K."/>
            <person name="Fujiwara S."/>
            <person name="Wang Z.W."/>
            <person name="Zhang Y.Q."/>
            <person name="Mitsuda N."/>
            <person name="Wang M."/>
            <person name="Liu G.H."/>
            <person name="Pecoraro L."/>
            <person name="Huang H.X."/>
            <person name="Xiao X.J."/>
            <person name="Lin M."/>
            <person name="Wu X.Y."/>
            <person name="Wu W.L."/>
            <person name="Chen Y.Y."/>
            <person name="Chang S.B."/>
            <person name="Sakamoto S."/>
            <person name="Ohme-Takagi M."/>
            <person name="Yagi M."/>
            <person name="Zeng S.J."/>
            <person name="Shen C.Y."/>
            <person name="Yeh C.M."/>
            <person name="Luo Y.B."/>
            <person name="Tsai W.C."/>
            <person name="Van de Peer Y."/>
            <person name="Liu Z.J."/>
        </authorList>
    </citation>
    <scope>NUCLEOTIDE SEQUENCE [LARGE SCALE GENOMIC DNA]</scope>
    <source>
        <tissue evidence="1">The whole plant</tissue>
    </source>
</reference>
<reference evidence="1 2" key="1">
    <citation type="journal article" date="2016" name="Sci. Rep.">
        <title>The Dendrobium catenatum Lindl. genome sequence provides insights into polysaccharide synthase, floral development and adaptive evolution.</title>
        <authorList>
            <person name="Zhang G.Q."/>
            <person name="Xu Q."/>
            <person name="Bian C."/>
            <person name="Tsai W.C."/>
            <person name="Yeh C.M."/>
            <person name="Liu K.W."/>
            <person name="Yoshida K."/>
            <person name="Zhang L.S."/>
            <person name="Chang S.B."/>
            <person name="Chen F."/>
            <person name="Shi Y."/>
            <person name="Su Y.Y."/>
            <person name="Zhang Y.Q."/>
            <person name="Chen L.J."/>
            <person name="Yin Y."/>
            <person name="Lin M."/>
            <person name="Huang H."/>
            <person name="Deng H."/>
            <person name="Wang Z.W."/>
            <person name="Zhu S.L."/>
            <person name="Zhao X."/>
            <person name="Deng C."/>
            <person name="Niu S.C."/>
            <person name="Huang J."/>
            <person name="Wang M."/>
            <person name="Liu G.H."/>
            <person name="Yang H.J."/>
            <person name="Xiao X.J."/>
            <person name="Hsiao Y.Y."/>
            <person name="Wu W.L."/>
            <person name="Chen Y.Y."/>
            <person name="Mitsuda N."/>
            <person name="Ohme-Takagi M."/>
            <person name="Luo Y.B."/>
            <person name="Van de Peer Y."/>
            <person name="Liu Z.J."/>
        </authorList>
    </citation>
    <scope>NUCLEOTIDE SEQUENCE [LARGE SCALE GENOMIC DNA]</scope>
    <source>
        <tissue evidence="1">The whole plant</tissue>
    </source>
</reference>
<keyword evidence="2" id="KW-1185">Reference proteome</keyword>
<name>A0A2I0WZS2_9ASPA</name>
<accession>A0A2I0WZS2</accession>
<gene>
    <name evidence="1" type="ORF">MA16_Dca014020</name>
</gene>
<dbReference type="AlphaFoldDB" id="A0A2I0WZS2"/>
<proteinExistence type="predicted"/>
<evidence type="ECO:0000313" key="2">
    <source>
        <dbReference type="Proteomes" id="UP000233837"/>
    </source>
</evidence>
<sequence length="118" mass="13112">MAEAEKVSGKIKEFLNSQVNNEENWAVNMVNISTRLLVFPLGECNIHDACLVNDGTIPFDVSFDSFDDVDFGRSLYICFNLAEGLSEILLLASIDFVAKMAFIRLVAFVGAFNLPQEN</sequence>
<protein>
    <submittedName>
        <fullName evidence="1">Uncharacterized protein</fullName>
    </submittedName>
</protein>
<dbReference type="EMBL" id="KZ502280">
    <property type="protein sequence ID" value="PKU81137.1"/>
    <property type="molecule type" value="Genomic_DNA"/>
</dbReference>
<dbReference type="Proteomes" id="UP000233837">
    <property type="component" value="Unassembled WGS sequence"/>
</dbReference>
<evidence type="ECO:0000313" key="1">
    <source>
        <dbReference type="EMBL" id="PKU81137.1"/>
    </source>
</evidence>
<organism evidence="1 2">
    <name type="scientific">Dendrobium catenatum</name>
    <dbReference type="NCBI Taxonomy" id="906689"/>
    <lineage>
        <taxon>Eukaryota</taxon>
        <taxon>Viridiplantae</taxon>
        <taxon>Streptophyta</taxon>
        <taxon>Embryophyta</taxon>
        <taxon>Tracheophyta</taxon>
        <taxon>Spermatophyta</taxon>
        <taxon>Magnoliopsida</taxon>
        <taxon>Liliopsida</taxon>
        <taxon>Asparagales</taxon>
        <taxon>Orchidaceae</taxon>
        <taxon>Epidendroideae</taxon>
        <taxon>Malaxideae</taxon>
        <taxon>Dendrobiinae</taxon>
        <taxon>Dendrobium</taxon>
    </lineage>
</organism>